<evidence type="ECO:0000313" key="18">
    <source>
        <dbReference type="Proteomes" id="UP000265716"/>
    </source>
</evidence>
<keyword evidence="23" id="KW-1185">Reference proteome</keyword>
<evidence type="ECO:0000313" key="24">
    <source>
        <dbReference type="Proteomes" id="UP000285430"/>
    </source>
</evidence>
<evidence type="ECO:0000313" key="25">
    <source>
        <dbReference type="Proteomes" id="UP000285712"/>
    </source>
</evidence>
<proteinExistence type="inferred from homology"/>
<evidence type="ECO:0000313" key="9">
    <source>
        <dbReference type="EMBL" id="RHY36520.1"/>
    </source>
</evidence>
<comment type="caution">
    <text evidence="7">The sequence shown here is derived from an EMBL/GenBank/DDBJ whole genome shotgun (WGS) entry which is preliminary data.</text>
</comment>
<evidence type="ECO:0000313" key="13">
    <source>
        <dbReference type="EMBL" id="RHY97323.1"/>
    </source>
</evidence>
<evidence type="ECO:0000313" key="12">
    <source>
        <dbReference type="EMBL" id="RHY97061.1"/>
    </source>
</evidence>
<dbReference type="Pfam" id="PF09748">
    <property type="entry name" value="Med10"/>
    <property type="match status" value="1"/>
</dbReference>
<dbReference type="EMBL" id="MZMZ02002756">
    <property type="protein sequence ID" value="RQM24215.1"/>
    <property type="molecule type" value="Genomic_DNA"/>
</dbReference>
<sequence>MLAYTSFATSTAINKFKCRKVLFAFVSMTHADAAVHTYVQRLAELNLHLQHMPLNHAIPRALMAFLDKVPMENPEIWTLKQLEQCAADAAALRGKLQALQLLRQELRTGLGLDP</sequence>
<evidence type="ECO:0000313" key="23">
    <source>
        <dbReference type="Proteomes" id="UP000284702"/>
    </source>
</evidence>
<comment type="function">
    <text evidence="6">Component of the Mediator complex, a coactivator involved in the regulated transcription of nearly all RNA polymerase II-dependent genes. Mediator functions as a bridge to convey information from gene-specific regulatory proteins to the basal RNA polymerase II transcription machinery. Mediator is recruited to promoters by direct interactions with regulatory proteins and serves as a scaffold for the assembly of a functional preinitiation complex with RNA polymerase II and the general transcription factors.</text>
</comment>
<dbReference type="EMBL" id="QUTD01005115">
    <property type="protein sequence ID" value="RHY64029.1"/>
    <property type="molecule type" value="Genomic_DNA"/>
</dbReference>
<dbReference type="AlphaFoldDB" id="A0A396ZMG2"/>
<organism evidence="7 20">
    <name type="scientific">Aphanomyces astaci</name>
    <name type="common">Crayfish plague agent</name>
    <dbReference type="NCBI Taxonomy" id="112090"/>
    <lineage>
        <taxon>Eukaryota</taxon>
        <taxon>Sar</taxon>
        <taxon>Stramenopiles</taxon>
        <taxon>Oomycota</taxon>
        <taxon>Saprolegniomycetes</taxon>
        <taxon>Saprolegniales</taxon>
        <taxon>Verrucalvaceae</taxon>
        <taxon>Aphanomyces</taxon>
    </lineage>
</organism>
<gene>
    <name evidence="6" type="primary">MED10</name>
    <name evidence="16" type="ORF">B5M09_007586</name>
    <name evidence="7" type="ORF">DYB25_003949</name>
    <name evidence="14" type="ORF">DYB26_004002</name>
    <name evidence="11" type="ORF">DYB30_001798</name>
    <name evidence="13" type="ORF">DYB31_016139</name>
    <name evidence="9" type="ORF">DYB34_001980</name>
    <name evidence="12" type="ORF">DYB35_007287</name>
    <name evidence="8" type="ORF">DYB36_005504</name>
    <name evidence="15" type="ORF">DYB37_006829</name>
    <name evidence="10" type="ORF">DYB38_004507</name>
</gene>
<evidence type="ECO:0000256" key="6">
    <source>
        <dbReference type="RuleBase" id="RU364146"/>
    </source>
</evidence>
<dbReference type="Proteomes" id="UP000283543">
    <property type="component" value="Unassembled WGS sequence"/>
</dbReference>
<evidence type="ECO:0000256" key="5">
    <source>
        <dbReference type="ARBA" id="ARBA00023242"/>
    </source>
</evidence>
<dbReference type="Proteomes" id="UP000266239">
    <property type="component" value="Unassembled WGS sequence"/>
</dbReference>
<evidence type="ECO:0000313" key="11">
    <source>
        <dbReference type="EMBL" id="RHY64029.1"/>
    </source>
</evidence>
<dbReference type="EMBL" id="QUTH01003397">
    <property type="protein sequence ID" value="RHZ19687.1"/>
    <property type="molecule type" value="Genomic_DNA"/>
</dbReference>
<dbReference type="Proteomes" id="UP000265427">
    <property type="component" value="Unassembled WGS sequence"/>
</dbReference>
<dbReference type="Proteomes" id="UP000284702">
    <property type="component" value="Unassembled WGS sequence"/>
</dbReference>
<evidence type="ECO:0000313" key="21">
    <source>
        <dbReference type="Proteomes" id="UP000266643"/>
    </source>
</evidence>
<dbReference type="Proteomes" id="UP000285430">
    <property type="component" value="Unassembled WGS sequence"/>
</dbReference>
<dbReference type="VEuPathDB" id="FungiDB:H257_05658"/>
<comment type="subunit">
    <text evidence="6">Component of the Mediator complex.</text>
</comment>
<evidence type="ECO:0000256" key="3">
    <source>
        <dbReference type="ARBA" id="ARBA00023015"/>
    </source>
</evidence>
<evidence type="ECO:0000256" key="1">
    <source>
        <dbReference type="ARBA" id="ARBA00004123"/>
    </source>
</evidence>
<evidence type="ECO:0000313" key="17">
    <source>
        <dbReference type="Proteomes" id="UP000265427"/>
    </source>
</evidence>
<keyword evidence="5 6" id="KW-0539">Nucleus</keyword>
<dbReference type="GO" id="GO:0003712">
    <property type="term" value="F:transcription coregulator activity"/>
    <property type="evidence" value="ECO:0007669"/>
    <property type="project" value="InterPro"/>
</dbReference>
<keyword evidence="4 6" id="KW-0804">Transcription</keyword>
<dbReference type="EMBL" id="QUTC01005266">
    <property type="protein sequence ID" value="RHY59205.1"/>
    <property type="molecule type" value="Genomic_DNA"/>
</dbReference>
<comment type="similarity">
    <text evidence="2 6">Belongs to the Mediator complex subunit 10 family.</text>
</comment>
<dbReference type="Proteomes" id="UP000286510">
    <property type="component" value="Unassembled WGS sequence"/>
</dbReference>
<evidence type="ECO:0000313" key="10">
    <source>
        <dbReference type="EMBL" id="RHY59205.1"/>
    </source>
</evidence>
<evidence type="ECO:0000313" key="15">
    <source>
        <dbReference type="EMBL" id="RHZ19687.1"/>
    </source>
</evidence>
<evidence type="ECO:0000313" key="22">
    <source>
        <dbReference type="Proteomes" id="UP000283543"/>
    </source>
</evidence>
<evidence type="ECO:0000313" key="8">
    <source>
        <dbReference type="EMBL" id="RHX98368.1"/>
    </source>
</evidence>
<dbReference type="EMBL" id="QUSZ01010154">
    <property type="protein sequence ID" value="RHX98368.1"/>
    <property type="molecule type" value="Genomic_DNA"/>
</dbReference>
<dbReference type="GO" id="GO:0016592">
    <property type="term" value="C:mediator complex"/>
    <property type="evidence" value="ECO:0007669"/>
    <property type="project" value="InterPro"/>
</dbReference>
<accession>A0A396ZMG2</accession>
<reference evidence="17 18" key="2">
    <citation type="submission" date="2018-08" db="EMBL/GenBank/DDBJ databases">
        <title>Aphanomyces genome sequencing and annotation.</title>
        <authorList>
            <person name="Minardi D."/>
            <person name="Oidtmann B."/>
            <person name="Van Der Giezen M."/>
            <person name="Studholme D.J."/>
        </authorList>
    </citation>
    <scope>NUCLEOTIDE SEQUENCE [LARGE SCALE GENOMIC DNA]</scope>
    <source>
        <strain evidence="13 19">197901</strain>
        <strain evidence="11 21">D2</strain>
        <strain evidence="15 24">Da</strain>
        <strain evidence="14 26">FDL457</strain>
        <strain evidence="8 17">Kv</strain>
        <strain evidence="10 18">SA</strain>
        <strain evidence="9 22">Si</strain>
        <strain evidence="12 25">Sv</strain>
        <strain evidence="7 20">Yx</strain>
    </source>
</reference>
<evidence type="ECO:0000313" key="16">
    <source>
        <dbReference type="EMBL" id="RQM24215.1"/>
    </source>
</evidence>
<dbReference type="EMBL" id="QUTG01002249">
    <property type="protein sequence ID" value="RHY97061.1"/>
    <property type="molecule type" value="Genomic_DNA"/>
</dbReference>
<keyword evidence="6" id="KW-0010">Activator</keyword>
<dbReference type="Proteomes" id="UP000266196">
    <property type="component" value="Unassembled WGS sequence"/>
</dbReference>
<evidence type="ECO:0000256" key="2">
    <source>
        <dbReference type="ARBA" id="ARBA00005389"/>
    </source>
</evidence>
<dbReference type="InterPro" id="IPR019145">
    <property type="entry name" value="Mediator_Med10"/>
</dbReference>
<name>A0A396ZMG2_APHAT</name>
<dbReference type="GO" id="GO:0006357">
    <property type="term" value="P:regulation of transcription by RNA polymerase II"/>
    <property type="evidence" value="ECO:0007669"/>
    <property type="project" value="InterPro"/>
</dbReference>
<evidence type="ECO:0000313" key="20">
    <source>
        <dbReference type="Proteomes" id="UP000266239"/>
    </source>
</evidence>
<evidence type="ECO:0000256" key="4">
    <source>
        <dbReference type="ARBA" id="ARBA00023163"/>
    </source>
</evidence>
<evidence type="ECO:0000313" key="26">
    <source>
        <dbReference type="Proteomes" id="UP000286510"/>
    </source>
</evidence>
<evidence type="ECO:0000313" key="7">
    <source>
        <dbReference type="EMBL" id="RHX96709.1"/>
    </source>
</evidence>
<keyword evidence="3 6" id="KW-0805">Transcription regulation</keyword>
<dbReference type="Proteomes" id="UP000266643">
    <property type="component" value="Unassembled WGS sequence"/>
</dbReference>
<comment type="subcellular location">
    <subcellularLocation>
        <location evidence="1 6">Nucleus</location>
    </subcellularLocation>
</comment>
<dbReference type="Proteomes" id="UP000285712">
    <property type="component" value="Unassembled WGS sequence"/>
</dbReference>
<protein>
    <recommendedName>
        <fullName evidence="6">Mediator of RNA polymerase II transcription subunit 10</fullName>
    </recommendedName>
    <alternativeName>
        <fullName evidence="6">Mediator complex subunit 10</fullName>
    </alternativeName>
</protein>
<dbReference type="EMBL" id="QUTA01013229">
    <property type="protein sequence ID" value="RHX96709.1"/>
    <property type="molecule type" value="Genomic_DNA"/>
</dbReference>
<dbReference type="EMBL" id="QUTB01012036">
    <property type="protein sequence ID" value="RHY36520.1"/>
    <property type="molecule type" value="Genomic_DNA"/>
</dbReference>
<reference evidence="16 23" key="1">
    <citation type="submission" date="2018-07" db="EMBL/GenBank/DDBJ databases">
        <title>Annotation of Aphanomyces astaci genome assembly.</title>
        <authorList>
            <person name="Studholme D.J."/>
        </authorList>
    </citation>
    <scope>NUCLEOTIDE SEQUENCE [LARGE SCALE GENOMIC DNA]</scope>
    <source>
        <strain evidence="16">Pc</strain>
    </source>
</reference>
<dbReference type="EMBL" id="QUTF01019660">
    <property type="protein sequence ID" value="RHY99136.1"/>
    <property type="molecule type" value="Genomic_DNA"/>
</dbReference>
<evidence type="ECO:0000313" key="19">
    <source>
        <dbReference type="Proteomes" id="UP000266196"/>
    </source>
</evidence>
<evidence type="ECO:0000313" key="14">
    <source>
        <dbReference type="EMBL" id="RHY99136.1"/>
    </source>
</evidence>
<dbReference type="Proteomes" id="UP000265716">
    <property type="component" value="Unassembled WGS sequence"/>
</dbReference>
<dbReference type="EMBL" id="QUTE01016344">
    <property type="protein sequence ID" value="RHY97323.1"/>
    <property type="molecule type" value="Genomic_DNA"/>
</dbReference>